<dbReference type="Pfam" id="PF00356">
    <property type="entry name" value="LacI"/>
    <property type="match status" value="1"/>
</dbReference>
<dbReference type="InterPro" id="IPR046335">
    <property type="entry name" value="LacI/GalR-like_sensor"/>
</dbReference>
<dbReference type="InterPro" id="IPR010982">
    <property type="entry name" value="Lambda_DNA-bd_dom_sf"/>
</dbReference>
<comment type="caution">
    <text evidence="5">The sequence shown here is derived from an EMBL/GenBank/DDBJ whole genome shotgun (WGS) entry which is preliminary data.</text>
</comment>
<reference evidence="6" key="1">
    <citation type="journal article" date="2019" name="Int. J. Syst. Evol. Microbiol.">
        <title>The Global Catalogue of Microorganisms (GCM) 10K type strain sequencing project: providing services to taxonomists for standard genome sequencing and annotation.</title>
        <authorList>
            <consortium name="The Broad Institute Genomics Platform"/>
            <consortium name="The Broad Institute Genome Sequencing Center for Infectious Disease"/>
            <person name="Wu L."/>
            <person name="Ma J."/>
        </authorList>
    </citation>
    <scope>NUCLEOTIDE SEQUENCE [LARGE SCALE GENOMIC DNA]</scope>
    <source>
        <strain evidence="6">JCM 18050</strain>
    </source>
</reference>
<dbReference type="SMART" id="SM00354">
    <property type="entry name" value="HTH_LACI"/>
    <property type="match status" value="1"/>
</dbReference>
<dbReference type="GO" id="GO:0003677">
    <property type="term" value="F:DNA binding"/>
    <property type="evidence" value="ECO:0007669"/>
    <property type="project" value="UniProtKB-KW"/>
</dbReference>
<name>A0ABP9NDM6_9GAMM</name>
<dbReference type="PROSITE" id="PS50932">
    <property type="entry name" value="HTH_LACI_2"/>
    <property type="match status" value="1"/>
</dbReference>
<dbReference type="PANTHER" id="PTHR30146:SF33">
    <property type="entry name" value="TRANSCRIPTIONAL REGULATOR"/>
    <property type="match status" value="1"/>
</dbReference>
<dbReference type="PROSITE" id="PS00356">
    <property type="entry name" value="HTH_LACI_1"/>
    <property type="match status" value="1"/>
</dbReference>
<dbReference type="InterPro" id="IPR000843">
    <property type="entry name" value="HTH_LacI"/>
</dbReference>
<gene>
    <name evidence="5" type="ORF">GCM10023211_25660</name>
</gene>
<dbReference type="EMBL" id="BAABHY010000015">
    <property type="protein sequence ID" value="GAA5115154.1"/>
    <property type="molecule type" value="Genomic_DNA"/>
</dbReference>
<evidence type="ECO:0000256" key="3">
    <source>
        <dbReference type="ARBA" id="ARBA00023163"/>
    </source>
</evidence>
<protein>
    <submittedName>
        <fullName evidence="5">LacI family DNA-binding transcriptional regulator</fullName>
    </submittedName>
</protein>
<sequence length="340" mass="37828">MAELKKRKTTGQITLSDVAKLAGVGTMTVSRALRTPEQVSDKLKNKINKAVKTLGYRPNLAASTLASAASNNLIAIIMPNSHDHQLLLLIREMQNCLIAQGYTPFIVESNPPRKNTDLLAMISSYSVCAIVLINMDKNNRVWQVVTHQNIPIVHIGSDALNYVDINVGLNNMEAMFQLTEYVIKKGYREIGLLCANHEYSIFQQRLHGWYKAMLKHHLPTHRVINASSPANFSTGSRALADFVINWPELDAIVCTTDELACGVLYECQRRHIRVPYQLAIAGFGDSEFSQVCHPPLTTISLPYKSIGEYAAIQLLQRLSENHSLNLPAVDTPIIKIRGSL</sequence>
<dbReference type="Proteomes" id="UP001500171">
    <property type="component" value="Unassembled WGS sequence"/>
</dbReference>
<keyword evidence="6" id="KW-1185">Reference proteome</keyword>
<keyword evidence="1" id="KW-0805">Transcription regulation</keyword>
<organism evidence="5 6">
    <name type="scientific">Orbus sasakiae</name>
    <dbReference type="NCBI Taxonomy" id="1078475"/>
    <lineage>
        <taxon>Bacteria</taxon>
        <taxon>Pseudomonadati</taxon>
        <taxon>Pseudomonadota</taxon>
        <taxon>Gammaproteobacteria</taxon>
        <taxon>Orbales</taxon>
        <taxon>Orbaceae</taxon>
        <taxon>Orbus</taxon>
    </lineage>
</organism>
<feature type="domain" description="HTH lacI-type" evidence="4">
    <location>
        <begin position="13"/>
        <end position="67"/>
    </location>
</feature>
<evidence type="ECO:0000313" key="5">
    <source>
        <dbReference type="EMBL" id="GAA5115154.1"/>
    </source>
</evidence>
<dbReference type="RefSeq" id="WP_345492802.1">
    <property type="nucleotide sequence ID" value="NZ_BAABHY010000015.1"/>
</dbReference>
<evidence type="ECO:0000256" key="2">
    <source>
        <dbReference type="ARBA" id="ARBA00023125"/>
    </source>
</evidence>
<dbReference type="Gene3D" id="3.40.50.2300">
    <property type="match status" value="2"/>
</dbReference>
<dbReference type="PANTHER" id="PTHR30146">
    <property type="entry name" value="LACI-RELATED TRANSCRIPTIONAL REPRESSOR"/>
    <property type="match status" value="1"/>
</dbReference>
<evidence type="ECO:0000259" key="4">
    <source>
        <dbReference type="PROSITE" id="PS50932"/>
    </source>
</evidence>
<dbReference type="SUPFAM" id="SSF47413">
    <property type="entry name" value="lambda repressor-like DNA-binding domains"/>
    <property type="match status" value="1"/>
</dbReference>
<proteinExistence type="predicted"/>
<dbReference type="SUPFAM" id="SSF53822">
    <property type="entry name" value="Periplasmic binding protein-like I"/>
    <property type="match status" value="1"/>
</dbReference>
<evidence type="ECO:0000256" key="1">
    <source>
        <dbReference type="ARBA" id="ARBA00023015"/>
    </source>
</evidence>
<dbReference type="InterPro" id="IPR028082">
    <property type="entry name" value="Peripla_BP_I"/>
</dbReference>
<dbReference type="Gene3D" id="1.10.260.40">
    <property type="entry name" value="lambda repressor-like DNA-binding domains"/>
    <property type="match status" value="1"/>
</dbReference>
<dbReference type="CDD" id="cd01392">
    <property type="entry name" value="HTH_LacI"/>
    <property type="match status" value="1"/>
</dbReference>
<dbReference type="Pfam" id="PF13377">
    <property type="entry name" value="Peripla_BP_3"/>
    <property type="match status" value="1"/>
</dbReference>
<dbReference type="CDD" id="cd01575">
    <property type="entry name" value="PBP1_GntR"/>
    <property type="match status" value="1"/>
</dbReference>
<keyword evidence="3" id="KW-0804">Transcription</keyword>
<keyword evidence="2 5" id="KW-0238">DNA-binding</keyword>
<accession>A0ABP9NDM6</accession>
<evidence type="ECO:0000313" key="6">
    <source>
        <dbReference type="Proteomes" id="UP001500171"/>
    </source>
</evidence>